<sequence>MPIYEYRCLECGATFEKIVSLNTHSMDCEKCNSSRVEKLFSAFAVQAGGSESFGAPSGGCGTCGAPRPGMCREMN</sequence>
<proteinExistence type="predicted"/>
<accession>A0A067XRP3</accession>
<dbReference type="Gene3D" id="2.20.28.30">
    <property type="entry name" value="RNA polymerase ii, chain L"/>
    <property type="match status" value="1"/>
</dbReference>
<protein>
    <recommendedName>
        <fullName evidence="1">Putative regulatory protein FmdB zinc ribbon domain-containing protein</fullName>
    </recommendedName>
</protein>
<dbReference type="Pfam" id="PF09723">
    <property type="entry name" value="Zn_ribbon_8"/>
    <property type="match status" value="1"/>
</dbReference>
<gene>
    <name evidence="2" type="ORF">PPT_M2_05</name>
</gene>
<dbReference type="SMART" id="SM00834">
    <property type="entry name" value="CxxC_CXXC_SSSS"/>
    <property type="match status" value="1"/>
</dbReference>
<feature type="domain" description="Putative regulatory protein FmdB zinc ribbon" evidence="1">
    <location>
        <begin position="1"/>
        <end position="41"/>
    </location>
</feature>
<evidence type="ECO:0000313" key="2">
    <source>
        <dbReference type="EMBL" id="AGT45813.1"/>
    </source>
</evidence>
<dbReference type="NCBIfam" id="TIGR02605">
    <property type="entry name" value="CxxC_CxxC_SSSS"/>
    <property type="match status" value="1"/>
</dbReference>
<evidence type="ECO:0000259" key="1">
    <source>
        <dbReference type="SMART" id="SM00834"/>
    </source>
</evidence>
<dbReference type="EMBL" id="KC770996">
    <property type="protein sequence ID" value="AGT45813.1"/>
    <property type="molecule type" value="Genomic_DNA"/>
</dbReference>
<dbReference type="AlphaFoldDB" id="A0A067XRP3"/>
<dbReference type="InterPro" id="IPR013429">
    <property type="entry name" value="Regulatory_FmdB_Zinc_ribbon"/>
</dbReference>
<name>A0A067XRP3_9BACT</name>
<reference evidence="2" key="1">
    <citation type="submission" date="2013-03" db="EMBL/GenBank/DDBJ databases">
        <authorList>
            <person name="Tan H."/>
            <person name="Mooij M.J."/>
            <person name="Barret M."/>
            <person name="O'Gara F."/>
        </authorList>
    </citation>
    <scope>NUCLEOTIDE SEQUENCE</scope>
</reference>
<organism evidence="2">
    <name type="scientific">uncultured marine bacterium PPT_M2</name>
    <dbReference type="NCBI Taxonomy" id="1381397"/>
    <lineage>
        <taxon>Bacteria</taxon>
        <taxon>environmental samples</taxon>
    </lineage>
</organism>